<feature type="compositionally biased region" description="Basic and acidic residues" evidence="1">
    <location>
        <begin position="42"/>
        <end position="56"/>
    </location>
</feature>
<feature type="compositionally biased region" description="Basic and acidic residues" evidence="1">
    <location>
        <begin position="85"/>
        <end position="99"/>
    </location>
</feature>
<organism evidence="2 3">
    <name type="scientific">[Candida] anglica</name>
    <dbReference type="NCBI Taxonomy" id="148631"/>
    <lineage>
        <taxon>Eukaryota</taxon>
        <taxon>Fungi</taxon>
        <taxon>Dikarya</taxon>
        <taxon>Ascomycota</taxon>
        <taxon>Saccharomycotina</taxon>
        <taxon>Pichiomycetes</taxon>
        <taxon>Debaryomycetaceae</taxon>
        <taxon>Kurtzmaniella</taxon>
    </lineage>
</organism>
<proteinExistence type="predicted"/>
<protein>
    <submittedName>
        <fullName evidence="2">Uncharacterized protein</fullName>
    </submittedName>
</protein>
<evidence type="ECO:0000313" key="3">
    <source>
        <dbReference type="Proteomes" id="UP001497600"/>
    </source>
</evidence>
<reference evidence="2 3" key="1">
    <citation type="submission" date="2024-01" db="EMBL/GenBank/DDBJ databases">
        <authorList>
            <consortium name="Genoscope - CEA"/>
            <person name="William W."/>
        </authorList>
    </citation>
    <scope>NUCLEOTIDE SEQUENCE [LARGE SCALE GENOMIC DNA]</scope>
    <source>
        <strain evidence="2 3">29B2s-10</strain>
    </source>
</reference>
<keyword evidence="3" id="KW-1185">Reference proteome</keyword>
<feature type="compositionally biased region" description="Basic and acidic residues" evidence="1">
    <location>
        <begin position="7"/>
        <end position="21"/>
    </location>
</feature>
<accession>A0ABP0ECK1</accession>
<gene>
    <name evidence="2" type="ORF">CAAN4_B11496</name>
</gene>
<feature type="region of interest" description="Disordered" evidence="1">
    <location>
        <begin position="1"/>
        <end position="21"/>
    </location>
</feature>
<evidence type="ECO:0000256" key="1">
    <source>
        <dbReference type="SAM" id="MobiDB-lite"/>
    </source>
</evidence>
<sequence length="295" mass="34405">MWKRSPSKVDRDNVNKTEFYFPRDEFEQDLKKLREILIMGNEKNEPEKEQEPKESDIQLNQKEITQEKSKSNESTNLCEGLSTTDSKEAQTEPKTHEPLKTTSKTPLKIRENLQYLLGIKQQSPEKVNCPRTKEQQKLEDVTQRSTFPCSRLALDSPLQCAAFITQLESLQINKDEYFFYYKWVLWKETTETLESGKKLSLRPIQIIETNLDLKSAAKYYKRNLDQDKLIFFKLGFIPNREEGMKDGAIIGFQTPLAISGDMLKQTLVIVMGDGFYLPKSIYRKSTLIYTERSFN</sequence>
<dbReference type="Proteomes" id="UP001497600">
    <property type="component" value="Chromosome B"/>
</dbReference>
<feature type="region of interest" description="Disordered" evidence="1">
    <location>
        <begin position="37"/>
        <end position="101"/>
    </location>
</feature>
<dbReference type="EMBL" id="OZ004254">
    <property type="protein sequence ID" value="CAK7897807.1"/>
    <property type="molecule type" value="Genomic_DNA"/>
</dbReference>
<evidence type="ECO:0000313" key="2">
    <source>
        <dbReference type="EMBL" id="CAK7897807.1"/>
    </source>
</evidence>
<feature type="compositionally biased region" description="Polar residues" evidence="1">
    <location>
        <begin position="72"/>
        <end position="84"/>
    </location>
</feature>
<name>A0ABP0ECK1_9ASCO</name>